<dbReference type="PANTHER" id="PTHR35580:SF1">
    <property type="entry name" value="PHYTASE-LIKE DOMAIN-CONTAINING PROTEIN"/>
    <property type="match status" value="1"/>
</dbReference>
<comment type="caution">
    <text evidence="2">The sequence shown here is derived from an EMBL/GenBank/DDBJ whole genome shotgun (WGS) entry which is preliminary data.</text>
</comment>
<evidence type="ECO:0000313" key="2">
    <source>
        <dbReference type="EMBL" id="EDM77229.1"/>
    </source>
</evidence>
<name>A6GAC7_9BACT</name>
<feature type="compositionally biased region" description="Low complexity" evidence="1">
    <location>
        <begin position="35"/>
        <end position="51"/>
    </location>
</feature>
<evidence type="ECO:0000313" key="3">
    <source>
        <dbReference type="Proteomes" id="UP000005801"/>
    </source>
</evidence>
<dbReference type="STRING" id="391625.PPSIR1_26808"/>
<reference evidence="2 3" key="1">
    <citation type="submission" date="2007-06" db="EMBL/GenBank/DDBJ databases">
        <authorList>
            <person name="Shimkets L."/>
            <person name="Ferriera S."/>
            <person name="Johnson J."/>
            <person name="Kravitz S."/>
            <person name="Beeson K."/>
            <person name="Sutton G."/>
            <person name="Rogers Y.-H."/>
            <person name="Friedman R."/>
            <person name="Frazier M."/>
            <person name="Venter J.C."/>
        </authorList>
    </citation>
    <scope>NUCLEOTIDE SEQUENCE [LARGE SCALE GENOMIC DNA]</scope>
    <source>
        <strain evidence="2 3">SIR-1</strain>
    </source>
</reference>
<dbReference type="AlphaFoldDB" id="A6GAC7"/>
<feature type="region of interest" description="Disordered" evidence="1">
    <location>
        <begin position="1"/>
        <end position="72"/>
    </location>
</feature>
<dbReference type="PANTHER" id="PTHR35580">
    <property type="entry name" value="CELL SURFACE GLYCOPROTEIN (S-LAYER PROTEIN)-LIKE PROTEIN"/>
    <property type="match status" value="1"/>
</dbReference>
<keyword evidence="3" id="KW-1185">Reference proteome</keyword>
<gene>
    <name evidence="2" type="ORF">PPSIR1_26808</name>
</gene>
<protein>
    <submittedName>
        <fullName evidence="2">Uncharacterized protein</fullName>
    </submittedName>
</protein>
<dbReference type="InterPro" id="IPR052918">
    <property type="entry name" value="Motility_Chemotaxis_Reg"/>
</dbReference>
<sequence length="492" mass="49648">MLTLASLAGCFSPSDDTGSSDDEIGMTEESDSESDSGSTTGTDTGTTTETETGTDTDTDTDTGTTTGGEPGEVAWTFEWGAGFPTGATASSTGEILFAGSFFEPLALSTGVLSPTGGSDVVLMGLTGEGELEWAASVGGPGEEYATAYTLSPTDQLVLGTIYMGTPDFGDGPLPAPASGFNGVLMGFDGPDLDWHAPIAATNTQINGLDVNGSGFVIAAGEFSGMLDFAGGTVASAGASDAYYARVGPGLSLSALVNYGSTGADRGRRVLYDGLGGVYFMGEFSGGISADDLLSAGGTDVFVIRFNTAGNSKMWVKRLGGLGNDQLGAAAVDDSGRLVLTGNFEQDLDYDGEAVASSGGGTDAFLMTVNSDGSLAWATTMPGPGDSVARHLAIASDGTVSVGGDVYGAVDLGDGAIAGTGELDGFLARYAGDGAYSWGRLLGSVADDRVNSLGHDDQDRLLVGLSYTADLTLSDGTTLAGADSWRSALICYW</sequence>
<evidence type="ECO:0000256" key="1">
    <source>
        <dbReference type="SAM" id="MobiDB-lite"/>
    </source>
</evidence>
<dbReference type="Proteomes" id="UP000005801">
    <property type="component" value="Unassembled WGS sequence"/>
</dbReference>
<organism evidence="2 3">
    <name type="scientific">Plesiocystis pacifica SIR-1</name>
    <dbReference type="NCBI Taxonomy" id="391625"/>
    <lineage>
        <taxon>Bacteria</taxon>
        <taxon>Pseudomonadati</taxon>
        <taxon>Myxococcota</taxon>
        <taxon>Polyangia</taxon>
        <taxon>Nannocystales</taxon>
        <taxon>Nannocystaceae</taxon>
        <taxon>Plesiocystis</taxon>
    </lineage>
</organism>
<dbReference type="EMBL" id="ABCS01000050">
    <property type="protein sequence ID" value="EDM77229.1"/>
    <property type="molecule type" value="Genomic_DNA"/>
</dbReference>
<feature type="compositionally biased region" description="Acidic residues" evidence="1">
    <location>
        <begin position="18"/>
        <end position="34"/>
    </location>
</feature>
<accession>A6GAC7</accession>
<proteinExistence type="predicted"/>
<dbReference type="eggNOG" id="COG1520">
    <property type="taxonomic scope" value="Bacteria"/>
</dbReference>